<evidence type="ECO:0000259" key="1">
    <source>
        <dbReference type="PROSITE" id="PS51186"/>
    </source>
</evidence>
<gene>
    <name evidence="3" type="ORF">GCM10025790_27290</name>
</gene>
<dbReference type="InterPro" id="IPR016181">
    <property type="entry name" value="Acyl_CoA_acyltransferase"/>
</dbReference>
<dbReference type="InterPro" id="IPR045057">
    <property type="entry name" value="Gcn5-rel_NAT"/>
</dbReference>
<evidence type="ECO:0000313" key="3">
    <source>
        <dbReference type="EMBL" id="GAA4927612.1"/>
    </source>
</evidence>
<reference evidence="4" key="1">
    <citation type="journal article" date="2019" name="Int. J. Syst. Evol. Microbiol.">
        <title>The Global Catalogue of Microorganisms (GCM) 10K type strain sequencing project: providing services to taxonomists for standard genome sequencing and annotation.</title>
        <authorList>
            <consortium name="The Broad Institute Genomics Platform"/>
            <consortium name="The Broad Institute Genome Sequencing Center for Infectious Disease"/>
            <person name="Wu L."/>
            <person name="Ma J."/>
        </authorList>
    </citation>
    <scope>NUCLEOTIDE SEQUENCE [LARGE SCALE GENOMIC DNA]</scope>
    <source>
        <strain evidence="4">JCM 19129</strain>
    </source>
</reference>
<dbReference type="EMBL" id="BAABLW010000007">
    <property type="protein sequence ID" value="GAA4927612.1"/>
    <property type="molecule type" value="Genomic_DNA"/>
</dbReference>
<sequence length="109" mass="12357">MTLHVQQPSTQVIHQPEQHRFAIMVEAQSAGFAEYRETGAHARAFTHTEIDESFQGQGLAKQLVSEALDLTREQGLTVLPYCPLVRSFIAKHSEYLQLVPAERRHEFGL</sequence>
<accession>A0ABP9G484</accession>
<dbReference type="InterPro" id="IPR031165">
    <property type="entry name" value="GNAT_YJDJ"/>
</dbReference>
<name>A0ABP9G484_9MICC</name>
<dbReference type="PANTHER" id="PTHR31435">
    <property type="entry name" value="PROTEIN NATD1"/>
    <property type="match status" value="1"/>
</dbReference>
<dbReference type="CDD" id="cd04301">
    <property type="entry name" value="NAT_SF"/>
    <property type="match status" value="1"/>
</dbReference>
<comment type="caution">
    <text evidence="3">The sequence shown here is derived from an EMBL/GenBank/DDBJ whole genome shotgun (WGS) entry which is preliminary data.</text>
</comment>
<dbReference type="PROSITE" id="PS51729">
    <property type="entry name" value="GNAT_YJDJ"/>
    <property type="match status" value="1"/>
</dbReference>
<dbReference type="SUPFAM" id="SSF55729">
    <property type="entry name" value="Acyl-CoA N-acyltransferases (Nat)"/>
    <property type="match status" value="1"/>
</dbReference>
<feature type="domain" description="N-acetyltransferase" evidence="2">
    <location>
        <begin position="13"/>
        <end position="100"/>
    </location>
</feature>
<organism evidence="3 4">
    <name type="scientific">Nesterenkonia rhizosphaerae</name>
    <dbReference type="NCBI Taxonomy" id="1348272"/>
    <lineage>
        <taxon>Bacteria</taxon>
        <taxon>Bacillati</taxon>
        <taxon>Actinomycetota</taxon>
        <taxon>Actinomycetes</taxon>
        <taxon>Micrococcales</taxon>
        <taxon>Micrococcaceae</taxon>
        <taxon>Nesterenkonia</taxon>
    </lineage>
</organism>
<dbReference type="PANTHER" id="PTHR31435:SF10">
    <property type="entry name" value="BSR4717 PROTEIN"/>
    <property type="match status" value="1"/>
</dbReference>
<dbReference type="RefSeq" id="WP_345478538.1">
    <property type="nucleotide sequence ID" value="NZ_BAABLW010000007.1"/>
</dbReference>
<dbReference type="PROSITE" id="PS51186">
    <property type="entry name" value="GNAT"/>
    <property type="match status" value="1"/>
</dbReference>
<protein>
    <submittedName>
        <fullName evidence="3">GNAT family N-acetyltransferase</fullName>
    </submittedName>
</protein>
<evidence type="ECO:0000313" key="4">
    <source>
        <dbReference type="Proteomes" id="UP001500368"/>
    </source>
</evidence>
<proteinExistence type="predicted"/>
<dbReference type="Gene3D" id="3.40.630.30">
    <property type="match status" value="1"/>
</dbReference>
<evidence type="ECO:0000259" key="2">
    <source>
        <dbReference type="PROSITE" id="PS51729"/>
    </source>
</evidence>
<keyword evidence="4" id="KW-1185">Reference proteome</keyword>
<dbReference type="Proteomes" id="UP001500368">
    <property type="component" value="Unassembled WGS sequence"/>
</dbReference>
<dbReference type="InterPro" id="IPR000182">
    <property type="entry name" value="GNAT_dom"/>
</dbReference>
<dbReference type="Pfam" id="PF14542">
    <property type="entry name" value="Acetyltransf_CG"/>
    <property type="match status" value="1"/>
</dbReference>
<feature type="domain" description="N-acetyltransferase" evidence="1">
    <location>
        <begin position="1"/>
        <end position="109"/>
    </location>
</feature>